<name>A0A511MWU1_DEIC1</name>
<dbReference type="PROSITE" id="PS00061">
    <property type="entry name" value="ADH_SHORT"/>
    <property type="match status" value="1"/>
</dbReference>
<dbReference type="Proteomes" id="UP000321306">
    <property type="component" value="Unassembled WGS sequence"/>
</dbReference>
<dbReference type="Pfam" id="PF00106">
    <property type="entry name" value="adh_short"/>
    <property type="match status" value="1"/>
</dbReference>
<dbReference type="SUPFAM" id="SSF51735">
    <property type="entry name" value="NAD(P)-binding Rossmann-fold domains"/>
    <property type="match status" value="1"/>
</dbReference>
<dbReference type="EMBL" id="BJXB01000002">
    <property type="protein sequence ID" value="GEM45045.1"/>
    <property type="molecule type" value="Genomic_DNA"/>
</dbReference>
<organism evidence="5 6">
    <name type="scientific">Deinococcus cellulosilyticus (strain DSM 18568 / NBRC 106333 / KACC 11606 / 5516J-15)</name>
    <dbReference type="NCBI Taxonomy" id="1223518"/>
    <lineage>
        <taxon>Bacteria</taxon>
        <taxon>Thermotogati</taxon>
        <taxon>Deinococcota</taxon>
        <taxon>Deinococci</taxon>
        <taxon>Deinococcales</taxon>
        <taxon>Deinococcaceae</taxon>
        <taxon>Deinococcus</taxon>
    </lineage>
</organism>
<dbReference type="InterPro" id="IPR020904">
    <property type="entry name" value="Sc_DH/Rdtase_CS"/>
</dbReference>
<dbReference type="RefSeq" id="WP_146882313.1">
    <property type="nucleotide sequence ID" value="NZ_BJXB01000002.1"/>
</dbReference>
<feature type="domain" description="Ketoreductase" evidence="4">
    <location>
        <begin position="9"/>
        <end position="178"/>
    </location>
</feature>
<proteinExistence type="inferred from homology"/>
<evidence type="ECO:0000256" key="2">
    <source>
        <dbReference type="ARBA" id="ARBA00023002"/>
    </source>
</evidence>
<evidence type="ECO:0000259" key="4">
    <source>
        <dbReference type="SMART" id="SM00822"/>
    </source>
</evidence>
<dbReference type="PANTHER" id="PTHR44196">
    <property type="entry name" value="DEHYDROGENASE/REDUCTASE SDR FAMILY MEMBER 7B"/>
    <property type="match status" value="1"/>
</dbReference>
<protein>
    <submittedName>
        <fullName evidence="5">Short-chain dehydrogenase</fullName>
    </submittedName>
</protein>
<reference evidence="5 6" key="1">
    <citation type="submission" date="2019-07" db="EMBL/GenBank/DDBJ databases">
        <title>Whole genome shotgun sequence of Deinococcus cellulosilyticus NBRC 106333.</title>
        <authorList>
            <person name="Hosoyama A."/>
            <person name="Uohara A."/>
            <person name="Ohji S."/>
            <person name="Ichikawa N."/>
        </authorList>
    </citation>
    <scope>NUCLEOTIDE SEQUENCE [LARGE SCALE GENOMIC DNA]</scope>
    <source>
        <strain evidence="5 6">NBRC 106333</strain>
    </source>
</reference>
<evidence type="ECO:0000256" key="1">
    <source>
        <dbReference type="ARBA" id="ARBA00006484"/>
    </source>
</evidence>
<dbReference type="Gene3D" id="3.40.50.720">
    <property type="entry name" value="NAD(P)-binding Rossmann-like Domain"/>
    <property type="match status" value="1"/>
</dbReference>
<dbReference type="AlphaFoldDB" id="A0A511MWU1"/>
<dbReference type="OrthoDB" id="9775296at2"/>
<dbReference type="PANTHER" id="PTHR44196:SF1">
    <property type="entry name" value="DEHYDROGENASE_REDUCTASE SDR FAMILY MEMBER 7B"/>
    <property type="match status" value="1"/>
</dbReference>
<dbReference type="GO" id="GO:0016491">
    <property type="term" value="F:oxidoreductase activity"/>
    <property type="evidence" value="ECO:0007669"/>
    <property type="project" value="UniProtKB-KW"/>
</dbReference>
<evidence type="ECO:0000313" key="6">
    <source>
        <dbReference type="Proteomes" id="UP000321306"/>
    </source>
</evidence>
<dbReference type="InterPro" id="IPR057326">
    <property type="entry name" value="KR_dom"/>
</dbReference>
<dbReference type="InterPro" id="IPR036291">
    <property type="entry name" value="NAD(P)-bd_dom_sf"/>
</dbReference>
<dbReference type="PRINTS" id="PR00080">
    <property type="entry name" value="SDRFAMILY"/>
</dbReference>
<evidence type="ECO:0000313" key="5">
    <source>
        <dbReference type="EMBL" id="GEM45045.1"/>
    </source>
</evidence>
<sequence>MKLKPLRAQVMVITGASSGIGLETAREAAKAGAKVVLAARNEDVLKEVVQDIKNQGGEAIYVVADVGVREDVERIARVARKVYEGFDTWINNAGVDMWGKAEDITEEDARRLFDTNFWGMVHGSLVALAHLKDRGGAIINVASVASDVPYPLQSFYVASKHALKGFTNSLRMEVMHDKLPVSISLIKPAAISTPLLLSARYYTEKQPWFPPPRYSPKEVTLAILKAATSRVRDIYVGGAAANMALFSRFAPRIADRFFARTMVKASQHDNPGQPRSGNMYEPMSEGVVSDNDAGKPRASLYTRLKVSPAARGLLALAAATLIGSVVMRRARS</sequence>
<comment type="caution">
    <text evidence="5">The sequence shown here is derived from an EMBL/GenBank/DDBJ whole genome shotgun (WGS) entry which is preliminary data.</text>
</comment>
<keyword evidence="2" id="KW-0560">Oxidoreductase</keyword>
<keyword evidence="6" id="KW-1185">Reference proteome</keyword>
<dbReference type="GO" id="GO:0016020">
    <property type="term" value="C:membrane"/>
    <property type="evidence" value="ECO:0007669"/>
    <property type="project" value="TreeGrafter"/>
</dbReference>
<dbReference type="SMART" id="SM00822">
    <property type="entry name" value="PKS_KR"/>
    <property type="match status" value="1"/>
</dbReference>
<dbReference type="InterPro" id="IPR002347">
    <property type="entry name" value="SDR_fam"/>
</dbReference>
<comment type="similarity">
    <text evidence="1 3">Belongs to the short-chain dehydrogenases/reductases (SDR) family.</text>
</comment>
<dbReference type="NCBIfam" id="NF005495">
    <property type="entry name" value="PRK07109.1"/>
    <property type="match status" value="1"/>
</dbReference>
<accession>A0A511MWU1</accession>
<gene>
    <name evidence="5" type="ORF">DC3_06800</name>
</gene>
<evidence type="ECO:0000256" key="3">
    <source>
        <dbReference type="RuleBase" id="RU000363"/>
    </source>
</evidence>
<dbReference type="PRINTS" id="PR00081">
    <property type="entry name" value="GDHRDH"/>
</dbReference>